<name>A0A0A9BB99_ARUDO</name>
<organism evidence="1">
    <name type="scientific">Arundo donax</name>
    <name type="common">Giant reed</name>
    <name type="synonym">Donax arundinaceus</name>
    <dbReference type="NCBI Taxonomy" id="35708"/>
    <lineage>
        <taxon>Eukaryota</taxon>
        <taxon>Viridiplantae</taxon>
        <taxon>Streptophyta</taxon>
        <taxon>Embryophyta</taxon>
        <taxon>Tracheophyta</taxon>
        <taxon>Spermatophyta</taxon>
        <taxon>Magnoliopsida</taxon>
        <taxon>Liliopsida</taxon>
        <taxon>Poales</taxon>
        <taxon>Poaceae</taxon>
        <taxon>PACMAD clade</taxon>
        <taxon>Arundinoideae</taxon>
        <taxon>Arundineae</taxon>
        <taxon>Arundo</taxon>
    </lineage>
</organism>
<protein>
    <submittedName>
        <fullName evidence="1">Uncharacterized protein</fullName>
    </submittedName>
</protein>
<reference evidence="1" key="1">
    <citation type="submission" date="2014-09" db="EMBL/GenBank/DDBJ databases">
        <authorList>
            <person name="Magalhaes I.L.F."/>
            <person name="Oliveira U."/>
            <person name="Santos F.R."/>
            <person name="Vidigal T.H.D.A."/>
            <person name="Brescovit A.D."/>
            <person name="Santos A.J."/>
        </authorList>
    </citation>
    <scope>NUCLEOTIDE SEQUENCE</scope>
    <source>
        <tissue evidence="1">Shoot tissue taken approximately 20 cm above the soil surface</tissue>
    </source>
</reference>
<reference evidence="1" key="2">
    <citation type="journal article" date="2015" name="Data Brief">
        <title>Shoot transcriptome of the giant reed, Arundo donax.</title>
        <authorList>
            <person name="Barrero R.A."/>
            <person name="Guerrero F.D."/>
            <person name="Moolhuijzen P."/>
            <person name="Goolsby J.A."/>
            <person name="Tidwell J."/>
            <person name="Bellgard S.E."/>
            <person name="Bellgard M.I."/>
        </authorList>
    </citation>
    <scope>NUCLEOTIDE SEQUENCE</scope>
    <source>
        <tissue evidence="1">Shoot tissue taken approximately 20 cm above the soil surface</tissue>
    </source>
</reference>
<dbReference type="EMBL" id="GBRH01236651">
    <property type="protein sequence ID" value="JAD61244.1"/>
    <property type="molecule type" value="Transcribed_RNA"/>
</dbReference>
<sequence length="77" mass="8991">MSRGHNWILGACHIDRSQLGAPNLEKKELHKNLLKNISKGLPTKLRSNMQFEYNYVAIEISFQFMMIKMKLLLFHCA</sequence>
<accession>A0A0A9BB99</accession>
<proteinExistence type="predicted"/>
<evidence type="ECO:0000313" key="1">
    <source>
        <dbReference type="EMBL" id="JAD61244.1"/>
    </source>
</evidence>
<dbReference type="AlphaFoldDB" id="A0A0A9BB99"/>